<reference evidence="1" key="2">
    <citation type="journal article" date="2023" name="Plants (Basel)">
        <title>Annotation of the Turnera subulata (Passifloraceae) Draft Genome Reveals the S-Locus Evolved after the Divergence of Turneroideae from Passifloroideae in a Stepwise Manner.</title>
        <authorList>
            <person name="Henning P.M."/>
            <person name="Roalson E.H."/>
            <person name="Mir W."/>
            <person name="McCubbin A.G."/>
            <person name="Shore J.S."/>
        </authorList>
    </citation>
    <scope>NUCLEOTIDE SEQUENCE</scope>
    <source>
        <strain evidence="1">F60SS</strain>
    </source>
</reference>
<protein>
    <submittedName>
        <fullName evidence="1">Uncharacterized protein</fullName>
    </submittedName>
</protein>
<evidence type="ECO:0000313" key="2">
    <source>
        <dbReference type="Proteomes" id="UP001141552"/>
    </source>
</evidence>
<organism evidence="1 2">
    <name type="scientific">Turnera subulata</name>
    <dbReference type="NCBI Taxonomy" id="218843"/>
    <lineage>
        <taxon>Eukaryota</taxon>
        <taxon>Viridiplantae</taxon>
        <taxon>Streptophyta</taxon>
        <taxon>Embryophyta</taxon>
        <taxon>Tracheophyta</taxon>
        <taxon>Spermatophyta</taxon>
        <taxon>Magnoliopsida</taxon>
        <taxon>eudicotyledons</taxon>
        <taxon>Gunneridae</taxon>
        <taxon>Pentapetalae</taxon>
        <taxon>rosids</taxon>
        <taxon>fabids</taxon>
        <taxon>Malpighiales</taxon>
        <taxon>Passifloraceae</taxon>
        <taxon>Turnera</taxon>
    </lineage>
</organism>
<accession>A0A9Q0J5P1</accession>
<gene>
    <name evidence="1" type="ORF">Tsubulata_020276</name>
</gene>
<sequence length="85" mass="9345">MSVLLGVNSVAVPGASNGVAARVWWLRSVVLLPILRQKQVKQFHSLLATRHRRSVSDAALESMRKIISSGKEGVGFFINSMKAER</sequence>
<evidence type="ECO:0000313" key="1">
    <source>
        <dbReference type="EMBL" id="KAJ4828555.1"/>
    </source>
</evidence>
<comment type="caution">
    <text evidence="1">The sequence shown here is derived from an EMBL/GenBank/DDBJ whole genome shotgun (WGS) entry which is preliminary data.</text>
</comment>
<name>A0A9Q0J5P1_9ROSI</name>
<keyword evidence="2" id="KW-1185">Reference proteome</keyword>
<dbReference type="AlphaFoldDB" id="A0A9Q0J5P1"/>
<dbReference type="Proteomes" id="UP001141552">
    <property type="component" value="Unassembled WGS sequence"/>
</dbReference>
<dbReference type="EMBL" id="JAKUCV010006139">
    <property type="protein sequence ID" value="KAJ4828555.1"/>
    <property type="molecule type" value="Genomic_DNA"/>
</dbReference>
<reference evidence="1" key="1">
    <citation type="submission" date="2022-02" db="EMBL/GenBank/DDBJ databases">
        <authorList>
            <person name="Henning P.M."/>
            <person name="McCubbin A.G."/>
            <person name="Shore J.S."/>
        </authorList>
    </citation>
    <scope>NUCLEOTIDE SEQUENCE</scope>
    <source>
        <strain evidence="1">F60SS</strain>
        <tissue evidence="1">Leaves</tissue>
    </source>
</reference>
<proteinExistence type="predicted"/>